<dbReference type="InterPro" id="IPR036425">
    <property type="entry name" value="MoaB/Mog-like_dom_sf"/>
</dbReference>
<comment type="caution">
    <text evidence="2">The sequence shown here is derived from an EMBL/GenBank/DDBJ whole genome shotgun (WGS) entry which is preliminary data.</text>
</comment>
<organism evidence="2">
    <name type="scientific">Caldiarchaeum subterraneum</name>
    <dbReference type="NCBI Taxonomy" id="311458"/>
    <lineage>
        <taxon>Archaea</taxon>
        <taxon>Nitrososphaerota</taxon>
        <taxon>Candidatus Caldarchaeales</taxon>
        <taxon>Candidatus Caldarchaeaceae</taxon>
        <taxon>Candidatus Caldarchaeum</taxon>
    </lineage>
</organism>
<dbReference type="InterPro" id="IPR001453">
    <property type="entry name" value="MoaB/Mog_dom"/>
</dbReference>
<dbReference type="SUPFAM" id="SSF53218">
    <property type="entry name" value="Molybdenum cofactor biosynthesis proteins"/>
    <property type="match status" value="1"/>
</dbReference>
<dbReference type="Pfam" id="PF00994">
    <property type="entry name" value="MoCF_biosynth"/>
    <property type="match status" value="1"/>
</dbReference>
<dbReference type="PANTHER" id="PTHR43232:SF2">
    <property type="entry name" value="MOLYBDENUM COFACTOR BIOSYNTHESIS PROTEIN B"/>
    <property type="match status" value="1"/>
</dbReference>
<dbReference type="SMART" id="SM00852">
    <property type="entry name" value="MoCF_biosynth"/>
    <property type="match status" value="1"/>
</dbReference>
<dbReference type="Gene3D" id="3.40.980.10">
    <property type="entry name" value="MoaB/Mog-like domain"/>
    <property type="match status" value="1"/>
</dbReference>
<accession>A0A7J3VU08</accession>
<dbReference type="PANTHER" id="PTHR43232">
    <property type="entry name" value="MOLYBDENUM COFACTOR BIOSYNTHESIS PROTEIN B"/>
    <property type="match status" value="1"/>
</dbReference>
<sequence>MKPHQHHRSKSPEKLRIAVLTASSSRYYKKVAGETYTDESGMKAVEMLSKLGHEVEYLGVVNDDVWMIRTAVVKALDEPFDAVVVTGGTGVSPRDVTVEALKPLLDKELEGWGEIFRLESFKTVGAAAALSRTFAGVARGKLVMALPGSPEAVELALELFGGEMPHVVHIARGGS</sequence>
<dbReference type="AlphaFoldDB" id="A0A7J3VU08"/>
<evidence type="ECO:0000313" key="2">
    <source>
        <dbReference type="EMBL" id="HHM44383.1"/>
    </source>
</evidence>
<feature type="domain" description="MoaB/Mog" evidence="1">
    <location>
        <begin position="18"/>
        <end position="167"/>
    </location>
</feature>
<dbReference type="PIRSF" id="PIRSF006443">
    <property type="entry name" value="MoaB"/>
    <property type="match status" value="1"/>
</dbReference>
<proteinExistence type="predicted"/>
<dbReference type="EMBL" id="DRXH01000125">
    <property type="protein sequence ID" value="HHM44383.1"/>
    <property type="molecule type" value="Genomic_DNA"/>
</dbReference>
<name>A0A7J3VU08_CALS0</name>
<dbReference type="GO" id="GO:0006777">
    <property type="term" value="P:Mo-molybdopterin cofactor biosynthetic process"/>
    <property type="evidence" value="ECO:0007669"/>
    <property type="project" value="InterPro"/>
</dbReference>
<dbReference type="NCBIfam" id="TIGR00177">
    <property type="entry name" value="molyb_syn"/>
    <property type="match status" value="1"/>
</dbReference>
<dbReference type="InterPro" id="IPR012245">
    <property type="entry name" value="MoaB"/>
</dbReference>
<reference evidence="2" key="1">
    <citation type="journal article" date="2020" name="mSystems">
        <title>Genome- and Community-Level Interaction Insights into Carbon Utilization and Element Cycling Functions of Hydrothermarchaeota in Hydrothermal Sediment.</title>
        <authorList>
            <person name="Zhou Z."/>
            <person name="Liu Y."/>
            <person name="Xu W."/>
            <person name="Pan J."/>
            <person name="Luo Z.H."/>
            <person name="Li M."/>
        </authorList>
    </citation>
    <scope>NUCLEOTIDE SEQUENCE [LARGE SCALE GENOMIC DNA]</scope>
    <source>
        <strain evidence="2">SpSt-1074</strain>
    </source>
</reference>
<gene>
    <name evidence="2" type="ORF">ENM31_03690</name>
</gene>
<dbReference type="GO" id="GO:0005829">
    <property type="term" value="C:cytosol"/>
    <property type="evidence" value="ECO:0007669"/>
    <property type="project" value="TreeGrafter"/>
</dbReference>
<protein>
    <submittedName>
        <fullName evidence="2">Molybdenum cofactor biosynthesis protein MoaB</fullName>
    </submittedName>
</protein>
<dbReference type="CDD" id="cd00886">
    <property type="entry name" value="MogA_MoaB"/>
    <property type="match status" value="1"/>
</dbReference>
<evidence type="ECO:0000259" key="1">
    <source>
        <dbReference type="SMART" id="SM00852"/>
    </source>
</evidence>